<gene>
    <name evidence="2" type="ORF">PENTCL1PPCAC_2739</name>
</gene>
<keyword evidence="1" id="KW-0472">Membrane</keyword>
<accession>A0AAV5SGM6</accession>
<reference evidence="2" key="1">
    <citation type="submission" date="2023-10" db="EMBL/GenBank/DDBJ databases">
        <title>Genome assembly of Pristionchus species.</title>
        <authorList>
            <person name="Yoshida K."/>
            <person name="Sommer R.J."/>
        </authorList>
    </citation>
    <scope>NUCLEOTIDE SEQUENCE</scope>
    <source>
        <strain evidence="2">RS0144</strain>
    </source>
</reference>
<dbReference type="PANTHER" id="PTHR45580:SF6">
    <property type="entry name" value="CARBOXYLESTERASE TYPE B DOMAIN-CONTAINING PROTEIN"/>
    <property type="match status" value="1"/>
</dbReference>
<protein>
    <submittedName>
        <fullName evidence="2">Uncharacterized protein</fullName>
    </submittedName>
</protein>
<keyword evidence="1" id="KW-0812">Transmembrane</keyword>
<dbReference type="EMBL" id="BTSX01000001">
    <property type="protein sequence ID" value="GMS80564.1"/>
    <property type="molecule type" value="Genomic_DNA"/>
</dbReference>
<evidence type="ECO:0000313" key="3">
    <source>
        <dbReference type="Proteomes" id="UP001432027"/>
    </source>
</evidence>
<evidence type="ECO:0000313" key="2">
    <source>
        <dbReference type="EMBL" id="GMS80564.1"/>
    </source>
</evidence>
<keyword evidence="3" id="KW-1185">Reference proteome</keyword>
<dbReference type="AlphaFoldDB" id="A0AAV5SGM6"/>
<comment type="caution">
    <text evidence="2">The sequence shown here is derived from an EMBL/GenBank/DDBJ whole genome shotgun (WGS) entry which is preliminary data.</text>
</comment>
<dbReference type="Proteomes" id="UP001432027">
    <property type="component" value="Unassembled WGS sequence"/>
</dbReference>
<organism evidence="2 3">
    <name type="scientific">Pristionchus entomophagus</name>
    <dbReference type="NCBI Taxonomy" id="358040"/>
    <lineage>
        <taxon>Eukaryota</taxon>
        <taxon>Metazoa</taxon>
        <taxon>Ecdysozoa</taxon>
        <taxon>Nematoda</taxon>
        <taxon>Chromadorea</taxon>
        <taxon>Rhabditida</taxon>
        <taxon>Rhabditina</taxon>
        <taxon>Diplogasteromorpha</taxon>
        <taxon>Diplogasteroidea</taxon>
        <taxon>Neodiplogasteridae</taxon>
        <taxon>Pristionchus</taxon>
    </lineage>
</organism>
<dbReference type="PANTHER" id="PTHR45580">
    <property type="entry name" value="PROTEIN CBG05369"/>
    <property type="match status" value="1"/>
</dbReference>
<name>A0AAV5SGM6_9BILA</name>
<proteinExistence type="predicted"/>
<feature type="transmembrane region" description="Helical" evidence="1">
    <location>
        <begin position="113"/>
        <end position="134"/>
    </location>
</feature>
<sequence length="153" mass="17953">MGFHQHSKDANEQWLSRIYPVYIANFIKGLPLAPDWKSVEPDLMNYYSINKSFADGIVPEMKFGYHRTISDYYEGMMKFDDSLTKLKKELLNAPVQYKELILSTPQSFNLNNVLFYSTALGVILFVISMLFQFWRYRERIGEQSVLLTNRMKG</sequence>
<evidence type="ECO:0000256" key="1">
    <source>
        <dbReference type="SAM" id="Phobius"/>
    </source>
</evidence>
<keyword evidence="1" id="KW-1133">Transmembrane helix</keyword>